<name>A0A1I3Q656_9BACL</name>
<evidence type="ECO:0000313" key="3">
    <source>
        <dbReference type="Proteomes" id="UP000199545"/>
    </source>
</evidence>
<protein>
    <submittedName>
        <fullName evidence="2">Uncharacterized protein</fullName>
    </submittedName>
</protein>
<organism evidence="2 3">
    <name type="scientific">Thermoflavimicrobium dichotomicum</name>
    <dbReference type="NCBI Taxonomy" id="46223"/>
    <lineage>
        <taxon>Bacteria</taxon>
        <taxon>Bacillati</taxon>
        <taxon>Bacillota</taxon>
        <taxon>Bacilli</taxon>
        <taxon>Bacillales</taxon>
        <taxon>Thermoactinomycetaceae</taxon>
        <taxon>Thermoflavimicrobium</taxon>
    </lineage>
</organism>
<feature type="transmembrane region" description="Helical" evidence="1">
    <location>
        <begin position="129"/>
        <end position="149"/>
    </location>
</feature>
<sequence>MQKISKLCGWIGGLAGLFVTFLWFPLLVKILGLKEAIDTYSYHLMWTLGGWRYNIIDIAVSGILLLIFSFLSIWLVWKGKENVWIQISCLFITAVSGLLLLFHIWLIPFIFLGLSMFFVIFERQRMGKICCLLGGIAGIVISIYWPVMLEENQNDIFQNMFLLGGWKHFVFPFTVVELGLLALTFLCMFMIWKEKELQTFHHAFLIGTSVIGLILLPFIWFLPCGFFLLTVFLSRKANKV</sequence>
<feature type="transmembrane region" description="Helical" evidence="1">
    <location>
        <begin position="204"/>
        <end position="233"/>
    </location>
</feature>
<feature type="transmembrane region" description="Helical" evidence="1">
    <location>
        <begin position="7"/>
        <end position="31"/>
    </location>
</feature>
<reference evidence="2 3" key="1">
    <citation type="submission" date="2016-10" db="EMBL/GenBank/DDBJ databases">
        <authorList>
            <person name="de Groot N.N."/>
        </authorList>
    </citation>
    <scope>NUCLEOTIDE SEQUENCE [LARGE SCALE GENOMIC DNA]</scope>
    <source>
        <strain evidence="2 3">DSM 44778</strain>
    </source>
</reference>
<keyword evidence="1" id="KW-0812">Transmembrane</keyword>
<dbReference type="OrthoDB" id="9840767at2"/>
<feature type="transmembrane region" description="Helical" evidence="1">
    <location>
        <begin position="51"/>
        <end position="76"/>
    </location>
</feature>
<dbReference type="AlphaFoldDB" id="A0A1I3Q656"/>
<keyword evidence="3" id="KW-1185">Reference proteome</keyword>
<evidence type="ECO:0000313" key="2">
    <source>
        <dbReference type="EMBL" id="SFJ29150.1"/>
    </source>
</evidence>
<dbReference type="Proteomes" id="UP000199545">
    <property type="component" value="Unassembled WGS sequence"/>
</dbReference>
<proteinExistence type="predicted"/>
<gene>
    <name evidence="2" type="ORF">SAMN05421852_10723</name>
</gene>
<keyword evidence="1" id="KW-0472">Membrane</keyword>
<evidence type="ECO:0000256" key="1">
    <source>
        <dbReference type="SAM" id="Phobius"/>
    </source>
</evidence>
<keyword evidence="1" id="KW-1133">Transmembrane helix</keyword>
<dbReference type="RefSeq" id="WP_093229583.1">
    <property type="nucleotide sequence ID" value="NZ_FORR01000007.1"/>
</dbReference>
<dbReference type="EMBL" id="FORR01000007">
    <property type="protein sequence ID" value="SFJ29150.1"/>
    <property type="molecule type" value="Genomic_DNA"/>
</dbReference>
<accession>A0A1I3Q656</accession>
<feature type="transmembrane region" description="Helical" evidence="1">
    <location>
        <begin position="169"/>
        <end position="192"/>
    </location>
</feature>